<dbReference type="KEGG" id="hbq:QI031_06535"/>
<reference evidence="2 3" key="1">
    <citation type="journal article" date="2023" name="Limnol Oceanogr Lett">
        <title>Environmental adaptations by the intertidal Antarctic cyanobacterium Halotia branconii CENA392 as revealed using long-read genome sequencing.</title>
        <authorList>
            <person name="Dextro R.B."/>
            <person name="Delbaje E."/>
            <person name="Freitas P.N.N."/>
            <person name="Geraldes V."/>
            <person name="Pinto E."/>
            <person name="Long P.F."/>
            <person name="Fiore M.F."/>
        </authorList>
    </citation>
    <scope>NUCLEOTIDE SEQUENCE [LARGE SCALE GENOMIC DNA]</scope>
    <source>
        <strain evidence="2 3">CENA392</strain>
    </source>
</reference>
<dbReference type="GO" id="GO:0003700">
    <property type="term" value="F:DNA-binding transcription factor activity"/>
    <property type="evidence" value="ECO:0007669"/>
    <property type="project" value="TreeGrafter"/>
</dbReference>
<evidence type="ECO:0000313" key="3">
    <source>
        <dbReference type="Proteomes" id="UP001223520"/>
    </source>
</evidence>
<feature type="domain" description="Cyclic nucleotide-binding" evidence="1">
    <location>
        <begin position="10"/>
        <end position="113"/>
    </location>
</feature>
<dbReference type="SUPFAM" id="SSF51206">
    <property type="entry name" value="cAMP-binding domain-like"/>
    <property type="match status" value="2"/>
</dbReference>
<dbReference type="PANTHER" id="PTHR24567:SF74">
    <property type="entry name" value="HTH-TYPE TRANSCRIPTIONAL REGULATOR ARCR"/>
    <property type="match status" value="1"/>
</dbReference>
<dbReference type="Pfam" id="PF00027">
    <property type="entry name" value="cNMP_binding"/>
    <property type="match status" value="2"/>
</dbReference>
<organism evidence="2 3">
    <name type="scientific">Halotia branconii CENA392</name>
    <dbReference type="NCBI Taxonomy" id="1539056"/>
    <lineage>
        <taxon>Bacteria</taxon>
        <taxon>Bacillati</taxon>
        <taxon>Cyanobacteriota</taxon>
        <taxon>Cyanophyceae</taxon>
        <taxon>Nostocales</taxon>
        <taxon>Nodulariaceae</taxon>
        <taxon>Halotia</taxon>
    </lineage>
</organism>
<dbReference type="SMART" id="SM00100">
    <property type="entry name" value="cNMP"/>
    <property type="match status" value="2"/>
</dbReference>
<dbReference type="Proteomes" id="UP001223520">
    <property type="component" value="Chromosome"/>
</dbReference>
<dbReference type="Gene3D" id="2.60.120.10">
    <property type="entry name" value="Jelly Rolls"/>
    <property type="match status" value="2"/>
</dbReference>
<sequence>MKTNLVDFPYFRALKGSDFDWLESIGQKKTYQPGTILIEEGKSTSSMYICIAGSLKVTSSASGTDSQQFTTFTAGEVIGETLLLDQQIATVTVKVDETSELLVLPKQQLTERLESDWDFAARFYHLLAVNLSEQLRKLTKLMATRNIKEGEPLRKVLVVFATLNDSDISWMIANGTAKKAGSGTVLIQQEQAVPAVYLLLEGMLGIYVNINNNGLVEEKKVAQRVKGDILGEMSFVDGGFASASVKTMENAWVLALPQAQLSAKFQEDRGFAYRFYRSLALILSNRCLDLLSRGSTANLNYKNLELLSDDIEAEDELDMDLLEGTAIAGKRFDWMIQQLRH</sequence>
<dbReference type="NCBIfam" id="TIGR03896">
    <property type="entry name" value="cyc_nuc_ocin"/>
    <property type="match status" value="1"/>
</dbReference>
<dbReference type="CDD" id="cd00038">
    <property type="entry name" value="CAP_ED"/>
    <property type="match status" value="2"/>
</dbReference>
<protein>
    <submittedName>
        <fullName evidence="2">Cyclic nucleotide-binding domain-containing protein</fullName>
    </submittedName>
</protein>
<dbReference type="RefSeq" id="WP_281484385.1">
    <property type="nucleotide sequence ID" value="NZ_CP124543.1"/>
</dbReference>
<dbReference type="GO" id="GO:0005829">
    <property type="term" value="C:cytosol"/>
    <property type="evidence" value="ECO:0007669"/>
    <property type="project" value="TreeGrafter"/>
</dbReference>
<proteinExistence type="predicted"/>
<dbReference type="AlphaFoldDB" id="A0AAJ6PAU8"/>
<dbReference type="InterPro" id="IPR050397">
    <property type="entry name" value="Env_Response_Regulators"/>
</dbReference>
<dbReference type="PROSITE" id="PS50042">
    <property type="entry name" value="CNMP_BINDING_3"/>
    <property type="match status" value="2"/>
</dbReference>
<evidence type="ECO:0000313" key="2">
    <source>
        <dbReference type="EMBL" id="WGV27146.1"/>
    </source>
</evidence>
<dbReference type="EMBL" id="CP124543">
    <property type="protein sequence ID" value="WGV27146.1"/>
    <property type="molecule type" value="Genomic_DNA"/>
</dbReference>
<dbReference type="PANTHER" id="PTHR24567">
    <property type="entry name" value="CRP FAMILY TRANSCRIPTIONAL REGULATORY PROTEIN"/>
    <property type="match status" value="1"/>
</dbReference>
<dbReference type="InterPro" id="IPR014710">
    <property type="entry name" value="RmlC-like_jellyroll"/>
</dbReference>
<evidence type="ECO:0000259" key="1">
    <source>
        <dbReference type="PROSITE" id="PS50042"/>
    </source>
</evidence>
<feature type="domain" description="Cyclic nucleotide-binding" evidence="1">
    <location>
        <begin position="159"/>
        <end position="256"/>
    </location>
</feature>
<dbReference type="InterPro" id="IPR018490">
    <property type="entry name" value="cNMP-bd_dom_sf"/>
</dbReference>
<accession>A0AAJ6PAU8</accession>
<dbReference type="InterPro" id="IPR023892">
    <property type="entry name" value="cNMP-bd"/>
</dbReference>
<dbReference type="InterPro" id="IPR000595">
    <property type="entry name" value="cNMP-bd_dom"/>
</dbReference>
<name>A0AAJ6PAU8_9CYAN</name>
<gene>
    <name evidence="2" type="ORF">QI031_06535</name>
</gene>
<keyword evidence="3" id="KW-1185">Reference proteome</keyword>